<name>A0ABS3CZL2_9ALTE</name>
<proteinExistence type="predicted"/>
<comment type="caution">
    <text evidence="1">The sequence shown here is derived from an EMBL/GenBank/DDBJ whole genome shotgun (WGS) entry which is preliminary data.</text>
</comment>
<evidence type="ECO:0000313" key="2">
    <source>
        <dbReference type="Proteomes" id="UP000663992"/>
    </source>
</evidence>
<keyword evidence="2" id="KW-1185">Reference proteome</keyword>
<dbReference type="RefSeq" id="WP_206596478.1">
    <property type="nucleotide sequence ID" value="NZ_JAFKCS010000099.1"/>
</dbReference>
<accession>A0ABS3CZL2</accession>
<sequence>MNTKWHCERHDGGWLIVAGWDGKQFAQHLKADQMKTAHEPGFVFWSAVGSITRAISAYRSLHENQRHMFGLRKHLENLLSTGWRVSCRDPLCIACGDRSATVVEGILIEQQMPSLRRVGDLYERVGVSHG</sequence>
<dbReference type="Proteomes" id="UP000663992">
    <property type="component" value="Unassembled WGS sequence"/>
</dbReference>
<protein>
    <submittedName>
        <fullName evidence="1">Uncharacterized protein</fullName>
    </submittedName>
</protein>
<dbReference type="EMBL" id="JAFKCS010000099">
    <property type="protein sequence ID" value="MBN7822567.1"/>
    <property type="molecule type" value="Genomic_DNA"/>
</dbReference>
<evidence type="ECO:0000313" key="1">
    <source>
        <dbReference type="EMBL" id="MBN7822567.1"/>
    </source>
</evidence>
<reference evidence="1 2" key="1">
    <citation type="submission" date="2021-03" db="EMBL/GenBank/DDBJ databases">
        <title>novel species isolated from a fishpond in China.</title>
        <authorList>
            <person name="Lu H."/>
            <person name="Cai Z."/>
        </authorList>
    </citation>
    <scope>NUCLEOTIDE SEQUENCE [LARGE SCALE GENOMIC DNA]</scope>
    <source>
        <strain evidence="1 2">Y57</strain>
    </source>
</reference>
<organism evidence="1 2">
    <name type="scientific">Bowmanella yangjiangensis</name>
    <dbReference type="NCBI Taxonomy" id="2811230"/>
    <lineage>
        <taxon>Bacteria</taxon>
        <taxon>Pseudomonadati</taxon>
        <taxon>Pseudomonadota</taxon>
        <taxon>Gammaproteobacteria</taxon>
        <taxon>Alteromonadales</taxon>
        <taxon>Alteromonadaceae</taxon>
        <taxon>Bowmanella</taxon>
    </lineage>
</organism>
<gene>
    <name evidence="1" type="ORF">J0A65_22080</name>
</gene>